<feature type="region of interest" description="Disordered" evidence="1">
    <location>
        <begin position="96"/>
        <end position="116"/>
    </location>
</feature>
<sequence>MHQYACKQADACVCVGICLSECYVTHSIWENGEMSGTIVMLGIVLRKECDMIRPDMTRPSSMMLKLVAYHFHLLAFPYASHIRSFDPRNDGWTGVTTADGRTDGGTDERNGWTNGQMDGWTNGQMEWIDRTDNEWMNGSADE</sequence>
<dbReference type="CTD" id="9943501"/>
<dbReference type="RefSeq" id="XP_003141676.1">
    <property type="nucleotide sequence ID" value="XM_003141628.2"/>
</dbReference>
<proteinExistence type="predicted"/>
<name>A0A1S0TYM5_LOALO</name>
<organism evidence="2">
    <name type="scientific">Loa loa</name>
    <name type="common">Eye worm</name>
    <name type="synonym">Filaria loa</name>
    <dbReference type="NCBI Taxonomy" id="7209"/>
    <lineage>
        <taxon>Eukaryota</taxon>
        <taxon>Metazoa</taxon>
        <taxon>Ecdysozoa</taxon>
        <taxon>Nematoda</taxon>
        <taxon>Chromadorea</taxon>
        <taxon>Rhabditida</taxon>
        <taxon>Spirurina</taxon>
        <taxon>Spiruromorpha</taxon>
        <taxon>Filarioidea</taxon>
        <taxon>Onchocercidae</taxon>
        <taxon>Loa</taxon>
    </lineage>
</organism>
<feature type="compositionally biased region" description="Basic and acidic residues" evidence="1">
    <location>
        <begin position="100"/>
        <end position="110"/>
    </location>
</feature>
<dbReference type="EMBL" id="JH712163">
    <property type="protein sequence ID" value="EFO22395.1"/>
    <property type="molecule type" value="Genomic_DNA"/>
</dbReference>
<dbReference type="InParanoid" id="A0A1S0TYM5"/>
<dbReference type="GeneID" id="9943501"/>
<evidence type="ECO:0000313" key="2">
    <source>
        <dbReference type="EMBL" id="EFO22395.1"/>
    </source>
</evidence>
<dbReference type="KEGG" id="loa:LOAG_06092"/>
<dbReference type="AlphaFoldDB" id="A0A1S0TYM5"/>
<gene>
    <name evidence="2" type="ORF">LOAG_06092</name>
</gene>
<dbReference type="OrthoDB" id="10071890at2759"/>
<accession>A0A1S0TYM5</accession>
<reference evidence="2" key="1">
    <citation type="submission" date="2012-04" db="EMBL/GenBank/DDBJ databases">
        <title>The Genome Sequence of Loa loa.</title>
        <authorList>
            <consortium name="The Broad Institute Genome Sequencing Platform"/>
            <consortium name="Broad Institute Genome Sequencing Center for Infectious Disease"/>
            <person name="Nutman T.B."/>
            <person name="Fink D.L."/>
            <person name="Russ C."/>
            <person name="Young S."/>
            <person name="Zeng Q."/>
            <person name="Gargeya S."/>
            <person name="Alvarado L."/>
            <person name="Berlin A."/>
            <person name="Chapman S.B."/>
            <person name="Chen Z."/>
            <person name="Freedman E."/>
            <person name="Gellesch M."/>
            <person name="Goldberg J."/>
            <person name="Griggs A."/>
            <person name="Gujja S."/>
            <person name="Heilman E.R."/>
            <person name="Heiman D."/>
            <person name="Howarth C."/>
            <person name="Mehta T."/>
            <person name="Neiman D."/>
            <person name="Pearson M."/>
            <person name="Roberts A."/>
            <person name="Saif S."/>
            <person name="Shea T."/>
            <person name="Shenoy N."/>
            <person name="Sisk P."/>
            <person name="Stolte C."/>
            <person name="Sykes S."/>
            <person name="White J."/>
            <person name="Yandava C."/>
            <person name="Haas B."/>
            <person name="Henn M.R."/>
            <person name="Nusbaum C."/>
            <person name="Birren B."/>
        </authorList>
    </citation>
    <scope>NUCLEOTIDE SEQUENCE [LARGE SCALE GENOMIC DNA]</scope>
</reference>
<protein>
    <submittedName>
        <fullName evidence="2">Uncharacterized protein</fullName>
    </submittedName>
</protein>
<evidence type="ECO:0000256" key="1">
    <source>
        <dbReference type="SAM" id="MobiDB-lite"/>
    </source>
</evidence>